<dbReference type="InterPro" id="IPR052905">
    <property type="entry name" value="LD-transpeptidase_YkuD-like"/>
</dbReference>
<feature type="domain" description="Peptidoglycan binding-like" evidence="2">
    <location>
        <begin position="15"/>
        <end position="68"/>
    </location>
</feature>
<dbReference type="InterPro" id="IPR036366">
    <property type="entry name" value="PGBDSf"/>
</dbReference>
<protein>
    <submittedName>
        <fullName evidence="3">Peptidoglycan-binding protein</fullName>
    </submittedName>
</protein>
<evidence type="ECO:0000259" key="2">
    <source>
        <dbReference type="Pfam" id="PF01471"/>
    </source>
</evidence>
<feature type="compositionally biased region" description="Low complexity" evidence="1">
    <location>
        <begin position="224"/>
        <end position="235"/>
    </location>
</feature>
<dbReference type="Proteomes" id="UP000629098">
    <property type="component" value="Unassembled WGS sequence"/>
</dbReference>
<sequence length="314" mass="34217">MGNINRPNLKAGSKGESVSELQAALKLLGFYKGTVDGFYNNATASAVSQFKQSIGLKPDGIVDASTWQGLFPNDPIVASTESSTRARNFPVPTETNTTTQVNNSDDESTATQTTTTRVVDSDNESTATQTTTNTTRVTNSNEPRPTTRTTTRVTNSNNQPKTTTRTTTNTTRVNPRNEPRPAKPNTTREQRTSLQQSSPTRTQVTRTQSTIRQSNPNRNQSYARTQSTTRTTTSSGVQYTSAGLPILRVGMSGSEVVRLQQRLQRLGYIDDIDGDFGAETEAAVKSLQRRYGLEADGVVGGATWDILSRRGRVN</sequence>
<evidence type="ECO:0000313" key="4">
    <source>
        <dbReference type="Proteomes" id="UP000629098"/>
    </source>
</evidence>
<organism evidence="3 4">
    <name type="scientific">Iningainema tapete BLCC-T55</name>
    <dbReference type="NCBI Taxonomy" id="2748662"/>
    <lineage>
        <taxon>Bacteria</taxon>
        <taxon>Bacillati</taxon>
        <taxon>Cyanobacteriota</taxon>
        <taxon>Cyanophyceae</taxon>
        <taxon>Nostocales</taxon>
        <taxon>Scytonemataceae</taxon>
        <taxon>Iningainema tapete</taxon>
    </lineage>
</organism>
<comment type="caution">
    <text evidence="3">The sequence shown here is derived from an EMBL/GenBank/DDBJ whole genome shotgun (WGS) entry which is preliminary data.</text>
</comment>
<feature type="region of interest" description="Disordered" evidence="1">
    <location>
        <begin position="79"/>
        <end position="236"/>
    </location>
</feature>
<feature type="domain" description="Peptidoglycan binding-like" evidence="2">
    <location>
        <begin position="252"/>
        <end position="307"/>
    </location>
</feature>
<dbReference type="EMBL" id="JACXAE010000110">
    <property type="protein sequence ID" value="MBD2777581.1"/>
    <property type="molecule type" value="Genomic_DNA"/>
</dbReference>
<keyword evidence="4" id="KW-1185">Reference proteome</keyword>
<name>A0A8J6XQU9_9CYAN</name>
<evidence type="ECO:0000313" key="3">
    <source>
        <dbReference type="EMBL" id="MBD2777581.1"/>
    </source>
</evidence>
<dbReference type="PANTHER" id="PTHR41533:SF1">
    <property type="entry name" value="L,D-TRANSPEPTIDASE YCBB-RELATED"/>
    <property type="match status" value="1"/>
</dbReference>
<feature type="compositionally biased region" description="Basic and acidic residues" evidence="1">
    <location>
        <begin position="175"/>
        <end position="191"/>
    </location>
</feature>
<dbReference type="Gene3D" id="1.10.101.10">
    <property type="entry name" value="PGBD-like superfamily/PGBD"/>
    <property type="match status" value="2"/>
</dbReference>
<accession>A0A8J6XQU9</accession>
<dbReference type="SUPFAM" id="SSF47090">
    <property type="entry name" value="PGBD-like"/>
    <property type="match status" value="2"/>
</dbReference>
<dbReference type="InterPro" id="IPR002477">
    <property type="entry name" value="Peptidoglycan-bd-like"/>
</dbReference>
<feature type="compositionally biased region" description="Polar residues" evidence="1">
    <location>
        <begin position="93"/>
        <end position="103"/>
    </location>
</feature>
<feature type="compositionally biased region" description="Polar residues" evidence="1">
    <location>
        <begin position="192"/>
        <end position="223"/>
    </location>
</feature>
<dbReference type="AlphaFoldDB" id="A0A8J6XQU9"/>
<dbReference type="PANTHER" id="PTHR41533">
    <property type="entry name" value="L,D-TRANSPEPTIDASE HI_1667-RELATED"/>
    <property type="match status" value="1"/>
</dbReference>
<dbReference type="Pfam" id="PF01471">
    <property type="entry name" value="PG_binding_1"/>
    <property type="match status" value="2"/>
</dbReference>
<evidence type="ECO:0000256" key="1">
    <source>
        <dbReference type="SAM" id="MobiDB-lite"/>
    </source>
</evidence>
<feature type="compositionally biased region" description="Low complexity" evidence="1">
    <location>
        <begin position="124"/>
        <end position="174"/>
    </location>
</feature>
<dbReference type="InterPro" id="IPR036365">
    <property type="entry name" value="PGBD-like_sf"/>
</dbReference>
<proteinExistence type="predicted"/>
<reference evidence="3" key="1">
    <citation type="submission" date="2020-09" db="EMBL/GenBank/DDBJ databases">
        <title>Iningainema tapete sp. nov. (Scytonemataceae, Cyanobacteria) from greenhouses in central Florida (USA) produces two types of nodularin with biosynthetic potential for microcystin-LR and anabaenopeptins.</title>
        <authorList>
            <person name="Berthold D.E."/>
            <person name="Lefler F.W."/>
            <person name="Huang I.-S."/>
            <person name="Abdulla H."/>
            <person name="Zimba P.V."/>
            <person name="Laughinghouse H.D. IV."/>
        </authorList>
    </citation>
    <scope>NUCLEOTIDE SEQUENCE</scope>
    <source>
        <strain evidence="3">BLCCT55</strain>
    </source>
</reference>
<gene>
    <name evidence="3" type="ORF">ICL16_37445</name>
</gene>